<name>A0A6G1KPS4_9PLEO</name>
<dbReference type="EMBL" id="MU005764">
    <property type="protein sequence ID" value="KAF2714327.1"/>
    <property type="molecule type" value="Genomic_DNA"/>
</dbReference>
<dbReference type="Proteomes" id="UP000799428">
    <property type="component" value="Unassembled WGS sequence"/>
</dbReference>
<sequence length="139" mass="16306">MRRAVMRRAGRIRLHRMYRERPRQRWKAGSGGGRGSYNTIGISAMLSCLVASSFHGRAPRPFPSPRPRPRPLSPPTHLFFYVDPVWNSLDRWCWWWWRTMMRWSAGEVKVIRWILQRRVGVSVSVGVSEYESECESESG</sequence>
<gene>
    <name evidence="1" type="ORF">K504DRAFT_456563</name>
</gene>
<evidence type="ECO:0000313" key="2">
    <source>
        <dbReference type="Proteomes" id="UP000799428"/>
    </source>
</evidence>
<proteinExistence type="predicted"/>
<accession>A0A6G1KPS4</accession>
<organism evidence="1 2">
    <name type="scientific">Pleomassaria siparia CBS 279.74</name>
    <dbReference type="NCBI Taxonomy" id="1314801"/>
    <lineage>
        <taxon>Eukaryota</taxon>
        <taxon>Fungi</taxon>
        <taxon>Dikarya</taxon>
        <taxon>Ascomycota</taxon>
        <taxon>Pezizomycotina</taxon>
        <taxon>Dothideomycetes</taxon>
        <taxon>Pleosporomycetidae</taxon>
        <taxon>Pleosporales</taxon>
        <taxon>Pleomassariaceae</taxon>
        <taxon>Pleomassaria</taxon>
    </lineage>
</organism>
<protein>
    <submittedName>
        <fullName evidence="1">Uncharacterized protein</fullName>
    </submittedName>
</protein>
<reference evidence="1" key="1">
    <citation type="journal article" date="2020" name="Stud. Mycol.">
        <title>101 Dothideomycetes genomes: a test case for predicting lifestyles and emergence of pathogens.</title>
        <authorList>
            <person name="Haridas S."/>
            <person name="Albert R."/>
            <person name="Binder M."/>
            <person name="Bloem J."/>
            <person name="Labutti K."/>
            <person name="Salamov A."/>
            <person name="Andreopoulos B."/>
            <person name="Baker S."/>
            <person name="Barry K."/>
            <person name="Bills G."/>
            <person name="Bluhm B."/>
            <person name="Cannon C."/>
            <person name="Castanera R."/>
            <person name="Culley D."/>
            <person name="Daum C."/>
            <person name="Ezra D."/>
            <person name="Gonzalez J."/>
            <person name="Henrissat B."/>
            <person name="Kuo A."/>
            <person name="Liang C."/>
            <person name="Lipzen A."/>
            <person name="Lutzoni F."/>
            <person name="Magnuson J."/>
            <person name="Mondo S."/>
            <person name="Nolan M."/>
            <person name="Ohm R."/>
            <person name="Pangilinan J."/>
            <person name="Park H.-J."/>
            <person name="Ramirez L."/>
            <person name="Alfaro M."/>
            <person name="Sun H."/>
            <person name="Tritt A."/>
            <person name="Yoshinaga Y."/>
            <person name="Zwiers L.-H."/>
            <person name="Turgeon B."/>
            <person name="Goodwin S."/>
            <person name="Spatafora J."/>
            <person name="Crous P."/>
            <person name="Grigoriev I."/>
        </authorList>
    </citation>
    <scope>NUCLEOTIDE SEQUENCE</scope>
    <source>
        <strain evidence="1">CBS 279.74</strain>
    </source>
</reference>
<dbReference type="AlphaFoldDB" id="A0A6G1KPS4"/>
<keyword evidence="2" id="KW-1185">Reference proteome</keyword>
<evidence type="ECO:0000313" key="1">
    <source>
        <dbReference type="EMBL" id="KAF2714327.1"/>
    </source>
</evidence>